<sequence>MGKPYTKEGPSAEDKALDLFADMMIERIQSLSGKDGWKKPWFTEGTLQWPKNLNGREYNGMNAMMLLLHCEKEGYKIPRFCTFDRIQQFNKTGKKDEEQKPRVSVLKGEHSFPVMLTTFTVVNKETKEHIKWEDYKLLSQEEREKYNVYPKLQTYHVFNVSQTNLKEVRPEFWEKLEQEYSMPKVEKDEQFAFEPVDRMIADNRWICPIKPMFGDSAYFSISKNEIVMPEKRQFKDGESFYSNLFHEMGHSTGAEGQLDRIKPATFGSAEYAREELVAELTAALTAQRYGMTKHLKGDSAAYLKSWLDSLKESPQFIKTTLLDVKKATSMLTQHIDKIAMEIDQEKKAEQTENVGNEEKMEGSKDAGQVYYASVAYLQSTDDTSELDKLKDRGDYDGLLKLAKDYYDGNGMDEKQTYRKPCQNRGDDLLIEDKDFAVVYNGSVGGTYEVFLKHTEQEIRDHITRYGIGRASEDVKAVAREMTAEEFSELAQRKMPIFQMPNGGLMNLQYNKDKDSLDVGTVTNAGLSVKHSFPFSHDHSMDANISSAYEQLLDMEEYQKEEVQEEHVAKSAFRR</sequence>
<gene>
    <name evidence="3" type="ORF">F3D66_22875</name>
</gene>
<dbReference type="Pfam" id="PF08401">
    <property type="entry name" value="ArdcN"/>
    <property type="match status" value="1"/>
</dbReference>
<keyword evidence="4" id="KW-1185">Reference proteome</keyword>
<dbReference type="Proteomes" id="UP000473905">
    <property type="component" value="Unassembled WGS sequence"/>
</dbReference>
<feature type="domain" description="N-terminal" evidence="1">
    <location>
        <begin position="19"/>
        <end position="158"/>
    </location>
</feature>
<accession>A0A5M5DUB7</accession>
<dbReference type="InterPro" id="IPR013610">
    <property type="entry name" value="ArdC_N"/>
</dbReference>
<dbReference type="InterPro" id="IPR041459">
    <property type="entry name" value="MPTase-PolyVal"/>
</dbReference>
<organism evidence="3 4">
    <name type="scientific">Bacteroides ovatus</name>
    <dbReference type="NCBI Taxonomy" id="28116"/>
    <lineage>
        <taxon>Bacteria</taxon>
        <taxon>Pseudomonadati</taxon>
        <taxon>Bacteroidota</taxon>
        <taxon>Bacteroidia</taxon>
        <taxon>Bacteroidales</taxon>
        <taxon>Bacteroidaceae</taxon>
        <taxon>Bacteroides</taxon>
    </lineage>
</organism>
<dbReference type="GO" id="GO:0003697">
    <property type="term" value="F:single-stranded DNA binding"/>
    <property type="evidence" value="ECO:0007669"/>
    <property type="project" value="InterPro"/>
</dbReference>
<proteinExistence type="predicted"/>
<name>A0A5M5DUB7_BACOV</name>
<dbReference type="Pfam" id="PF18818">
    <property type="entry name" value="MPTase-PolyVal"/>
    <property type="match status" value="1"/>
</dbReference>
<evidence type="ECO:0000313" key="4">
    <source>
        <dbReference type="Proteomes" id="UP000473905"/>
    </source>
</evidence>
<evidence type="ECO:0000259" key="2">
    <source>
        <dbReference type="Pfam" id="PF18818"/>
    </source>
</evidence>
<dbReference type="AlphaFoldDB" id="A0A5M5DUB7"/>
<comment type="caution">
    <text evidence="3">The sequence shown here is derived from an EMBL/GenBank/DDBJ whole genome shotgun (WGS) entry which is preliminary data.</text>
</comment>
<reference evidence="3 4" key="1">
    <citation type="journal article" date="2019" name="Nat. Med.">
        <title>A library of human gut bacterial isolates paired with longitudinal multiomics data enables mechanistic microbiome research.</title>
        <authorList>
            <person name="Poyet M."/>
            <person name="Groussin M."/>
            <person name="Gibbons S.M."/>
            <person name="Avila-Pacheco J."/>
            <person name="Jiang X."/>
            <person name="Kearney S.M."/>
            <person name="Perrotta A.R."/>
            <person name="Berdy B."/>
            <person name="Zhao S."/>
            <person name="Lieberman T.D."/>
            <person name="Swanson P.K."/>
            <person name="Smith M."/>
            <person name="Roesemann S."/>
            <person name="Alexander J.E."/>
            <person name="Rich S.A."/>
            <person name="Livny J."/>
            <person name="Vlamakis H."/>
            <person name="Clish C."/>
            <person name="Bullock K."/>
            <person name="Deik A."/>
            <person name="Scott J."/>
            <person name="Pierce K.A."/>
            <person name="Xavier R.J."/>
            <person name="Alm E.J."/>
        </authorList>
    </citation>
    <scope>NUCLEOTIDE SEQUENCE [LARGE SCALE GENOMIC DNA]</scope>
    <source>
        <strain evidence="3 4">BIOML-A134</strain>
    </source>
</reference>
<protein>
    <submittedName>
        <fullName evidence="3">DUF1738 domain-containing protein</fullName>
    </submittedName>
</protein>
<evidence type="ECO:0000259" key="1">
    <source>
        <dbReference type="Pfam" id="PF08401"/>
    </source>
</evidence>
<evidence type="ECO:0000313" key="3">
    <source>
        <dbReference type="EMBL" id="KAA4091743.1"/>
    </source>
</evidence>
<feature type="domain" description="Polyvalent protein metallopeptidase" evidence="2">
    <location>
        <begin position="214"/>
        <end position="317"/>
    </location>
</feature>
<dbReference type="EMBL" id="VWKB01000036">
    <property type="protein sequence ID" value="KAA4091743.1"/>
    <property type="molecule type" value="Genomic_DNA"/>
</dbReference>